<dbReference type="EMBL" id="CP000724">
    <property type="protein sequence ID" value="ABR48565.1"/>
    <property type="molecule type" value="Genomic_DNA"/>
</dbReference>
<dbReference type="AlphaFoldDB" id="A6TQU7"/>
<dbReference type="Pfam" id="PF03354">
    <property type="entry name" value="TerL_ATPase"/>
    <property type="match status" value="1"/>
</dbReference>
<dbReference type="GO" id="GO:0004519">
    <property type="term" value="F:endonuclease activity"/>
    <property type="evidence" value="ECO:0007669"/>
    <property type="project" value="InterPro"/>
</dbReference>
<keyword evidence="4" id="KW-1185">Reference proteome</keyword>
<dbReference type="PANTHER" id="PTHR41287">
    <property type="match status" value="1"/>
</dbReference>
<sequence length="577" mass="67359">MLLNENINGTHSWLIEYINRCKSGEIIIGYELMQELDVLLRHFNNPEITVDFTDAHKRIKFIETKCKHFEAPFAGKPFILMLFQKAFIEAIYIFKIYDEEVGRLIRLYQDVLYLVSRKNGKTPLISAMCLAEFFCGPMGLRILCSSNDYEQADLMFQAINSMREESPGLEKVTRKNIKGVFFGNPKKPKKNGKFSYKNKGTIRKISAKTGAKEGRNIGVGAVDEVHEMKDDTSVMPIRQALSTQDEPLFFELTTEGVVNDGYLDNRLKEARQVLDGELERPRWLIWLHTQDNEQEIWQNEKSWHKSNPGLGVIKKWSFMRKMIEEAKNSKSKRVFVLSKDFNIKQNNAAAWLTPEDIENLETFDIEEFRNCFAIGGVDLSKTGDFCSARALLMKPGSDKKYFLQHYFIPEAKLNTLNREEERKYREWVRQGLITLSDGNENDFRHVTAWFVKLFKEYGIRFYKVGYDKWSAVYWRKEMEEYGFDTQKVDQNWGSMSEPMKLLEVDLKSNKVVYNNHPIDRLCLENTAMNVNTKEEIMPIKIQGKDDKKIDGAVTKMICYRVYIDNKIEFLELVKRTA</sequence>
<dbReference type="InterPro" id="IPR005021">
    <property type="entry name" value="Terminase_largesu-like"/>
</dbReference>
<dbReference type="HOGENOM" id="CLU_026632_6_1_9"/>
<dbReference type="Pfam" id="PF20441">
    <property type="entry name" value="TerL_nuclease"/>
    <property type="match status" value="1"/>
</dbReference>
<feature type="domain" description="Terminase large subunit-like endonuclease" evidence="2">
    <location>
        <begin position="289"/>
        <end position="554"/>
    </location>
</feature>
<reference evidence="4" key="1">
    <citation type="journal article" date="2016" name="Genome Announc.">
        <title>Complete genome sequence of Alkaliphilus metalliredigens strain QYMF, an alkaliphilic and metal-reducing bacterium isolated from borax-contaminated leachate ponds.</title>
        <authorList>
            <person name="Hwang C."/>
            <person name="Copeland A."/>
            <person name="Lucas S."/>
            <person name="Lapidus A."/>
            <person name="Barry K."/>
            <person name="Detter J.C."/>
            <person name="Glavina Del Rio T."/>
            <person name="Hammon N."/>
            <person name="Israni S."/>
            <person name="Dalin E."/>
            <person name="Tice H."/>
            <person name="Pitluck S."/>
            <person name="Chertkov O."/>
            <person name="Brettin T."/>
            <person name="Bruce D."/>
            <person name="Han C."/>
            <person name="Schmutz J."/>
            <person name="Larimer F."/>
            <person name="Land M.L."/>
            <person name="Hauser L."/>
            <person name="Kyrpides N."/>
            <person name="Mikhailova N."/>
            <person name="Ye Q."/>
            <person name="Zhou J."/>
            <person name="Richardson P."/>
            <person name="Fields M.W."/>
        </authorList>
    </citation>
    <scope>NUCLEOTIDE SEQUENCE [LARGE SCALE GENOMIC DNA]</scope>
    <source>
        <strain evidence="4">QYMF</strain>
    </source>
</reference>
<gene>
    <name evidence="3" type="ordered locus">Amet_2411</name>
</gene>
<evidence type="ECO:0000259" key="1">
    <source>
        <dbReference type="Pfam" id="PF03354"/>
    </source>
</evidence>
<name>A6TQU7_ALKMQ</name>
<dbReference type="InterPro" id="IPR027417">
    <property type="entry name" value="P-loop_NTPase"/>
</dbReference>
<dbReference type="KEGG" id="amt:Amet_2411"/>
<protein>
    <submittedName>
        <fullName evidence="3">Phage Terminase</fullName>
    </submittedName>
</protein>
<dbReference type="Gene3D" id="3.40.50.300">
    <property type="entry name" value="P-loop containing nucleotide triphosphate hydrolases"/>
    <property type="match status" value="1"/>
</dbReference>
<dbReference type="Proteomes" id="UP000001572">
    <property type="component" value="Chromosome"/>
</dbReference>
<dbReference type="InterPro" id="IPR046462">
    <property type="entry name" value="TerL_nuclease"/>
</dbReference>
<dbReference type="STRING" id="293826.Amet_2411"/>
<accession>A6TQU7</accession>
<dbReference type="RefSeq" id="WP_012063540.1">
    <property type="nucleotide sequence ID" value="NC_009633.1"/>
</dbReference>
<feature type="domain" description="Terminase large subunit-like ATPase" evidence="1">
    <location>
        <begin position="106"/>
        <end position="270"/>
    </location>
</feature>
<organism evidence="3 4">
    <name type="scientific">Alkaliphilus metalliredigens (strain QYMF)</name>
    <dbReference type="NCBI Taxonomy" id="293826"/>
    <lineage>
        <taxon>Bacteria</taxon>
        <taxon>Bacillati</taxon>
        <taxon>Bacillota</taxon>
        <taxon>Clostridia</taxon>
        <taxon>Peptostreptococcales</taxon>
        <taxon>Natronincolaceae</taxon>
        <taxon>Alkaliphilus</taxon>
    </lineage>
</organism>
<dbReference type="PANTHER" id="PTHR41287:SF1">
    <property type="entry name" value="PROTEIN YMFN"/>
    <property type="match status" value="1"/>
</dbReference>
<dbReference type="InterPro" id="IPR046461">
    <property type="entry name" value="TerL_ATPase"/>
</dbReference>
<proteinExistence type="predicted"/>
<evidence type="ECO:0000259" key="2">
    <source>
        <dbReference type="Pfam" id="PF20441"/>
    </source>
</evidence>
<dbReference type="eggNOG" id="COG4626">
    <property type="taxonomic scope" value="Bacteria"/>
</dbReference>
<evidence type="ECO:0000313" key="4">
    <source>
        <dbReference type="Proteomes" id="UP000001572"/>
    </source>
</evidence>
<evidence type="ECO:0000313" key="3">
    <source>
        <dbReference type="EMBL" id="ABR48565.1"/>
    </source>
</evidence>